<dbReference type="GO" id="GO:0046496">
    <property type="term" value="P:nicotinamide nucleotide metabolic process"/>
    <property type="evidence" value="ECO:0007669"/>
    <property type="project" value="UniProtKB-UniRule"/>
</dbReference>
<comment type="subunit">
    <text evidence="17">Homotetramer.</text>
</comment>
<evidence type="ECO:0000256" key="15">
    <source>
        <dbReference type="ARBA" id="ARBA00048238"/>
    </source>
</evidence>
<dbReference type="PANTHER" id="PTHR12592:SF0">
    <property type="entry name" value="ATP-DEPENDENT (S)-NAD(P)H-HYDRATE DEHYDRATASE"/>
    <property type="match status" value="1"/>
</dbReference>
<keyword evidence="10 17" id="KW-0520">NAD</keyword>
<dbReference type="InterPro" id="IPR000631">
    <property type="entry name" value="CARKD"/>
</dbReference>
<keyword evidence="23" id="KW-1185">Reference proteome</keyword>
<feature type="binding site" evidence="17">
    <location>
        <position position="444"/>
    </location>
    <ligand>
        <name>(6S)-NADPHX</name>
        <dbReference type="ChEBI" id="CHEBI:64076"/>
    </ligand>
</feature>
<evidence type="ECO:0000313" key="22">
    <source>
        <dbReference type="EMBL" id="SER38093.1"/>
    </source>
</evidence>
<dbReference type="PIRSF" id="PIRSF017184">
    <property type="entry name" value="Nnr"/>
    <property type="match status" value="1"/>
</dbReference>
<comment type="similarity">
    <text evidence="4 19">In the C-terminal section; belongs to the NnrD/CARKD family.</text>
</comment>
<feature type="binding site" evidence="18">
    <location>
        <position position="58"/>
    </location>
    <ligand>
        <name>K(+)</name>
        <dbReference type="ChEBI" id="CHEBI:29103"/>
    </ligand>
</feature>
<keyword evidence="6 17" id="KW-0547">Nucleotide-binding</keyword>
<keyword evidence="5 18" id="KW-0479">Metal-binding</keyword>
<evidence type="ECO:0000256" key="4">
    <source>
        <dbReference type="ARBA" id="ARBA00009524"/>
    </source>
</evidence>
<feature type="domain" description="YjeF C-terminal" evidence="20">
    <location>
        <begin position="225"/>
        <end position="505"/>
    </location>
</feature>
<dbReference type="InterPro" id="IPR017953">
    <property type="entry name" value="Carbohydrate_kinase_pred_CS"/>
</dbReference>
<dbReference type="AlphaFoldDB" id="A0A1H9NRY2"/>
<feature type="binding site" evidence="17">
    <location>
        <position position="377"/>
    </location>
    <ligand>
        <name>(6S)-NADPHX</name>
        <dbReference type="ChEBI" id="CHEBI:64076"/>
    </ligand>
</feature>
<keyword evidence="12 17" id="KW-0456">Lyase</keyword>
<dbReference type="HAMAP" id="MF_01966">
    <property type="entry name" value="NADHX_epimerase"/>
    <property type="match status" value="1"/>
</dbReference>
<keyword evidence="9 18" id="KW-0630">Potassium</keyword>
<dbReference type="PROSITE" id="PS01050">
    <property type="entry name" value="YJEF_C_2"/>
    <property type="match status" value="1"/>
</dbReference>
<gene>
    <name evidence="17" type="primary">nnrD</name>
    <name evidence="18" type="synonym">nnrE</name>
    <name evidence="22" type="ORF">SAMN04487944_103259</name>
</gene>
<feature type="binding site" evidence="18">
    <location>
        <begin position="57"/>
        <end position="61"/>
    </location>
    <ligand>
        <name>(6S)-NADPHX</name>
        <dbReference type="ChEBI" id="CHEBI:64076"/>
    </ligand>
</feature>
<evidence type="ECO:0000256" key="13">
    <source>
        <dbReference type="ARBA" id="ARBA00023268"/>
    </source>
</evidence>
<organism evidence="22 23">
    <name type="scientific">Gracilibacillus ureilyticus</name>
    <dbReference type="NCBI Taxonomy" id="531814"/>
    <lineage>
        <taxon>Bacteria</taxon>
        <taxon>Bacillati</taxon>
        <taxon>Bacillota</taxon>
        <taxon>Bacilli</taxon>
        <taxon>Bacillales</taxon>
        <taxon>Bacillaceae</taxon>
        <taxon>Gracilibacillus</taxon>
    </lineage>
</organism>
<comment type="function">
    <text evidence="14 19">Bifunctional enzyme that catalyzes the epimerization of the S- and R-forms of NAD(P)HX and the dehydration of the S-form of NAD(P)HX at the expense of ADP, which is converted to AMP. This allows the repair of both epimers of NAD(P)HX, a damaged form of NAD(P)H that is a result of enzymatic or heat-dependent hydration.</text>
</comment>
<feature type="binding site" evidence="18">
    <location>
        <position position="162"/>
    </location>
    <ligand>
        <name>K(+)</name>
        <dbReference type="ChEBI" id="CHEBI:29103"/>
    </ligand>
</feature>
<comment type="cofactor">
    <cofactor evidence="17">
        <name>Mg(2+)</name>
        <dbReference type="ChEBI" id="CHEBI:18420"/>
    </cofactor>
</comment>
<dbReference type="PROSITE" id="PS51383">
    <property type="entry name" value="YJEF_C_3"/>
    <property type="match status" value="1"/>
</dbReference>
<dbReference type="GO" id="GO:0110051">
    <property type="term" value="P:metabolite repair"/>
    <property type="evidence" value="ECO:0007669"/>
    <property type="project" value="TreeGrafter"/>
</dbReference>
<keyword evidence="8 17" id="KW-0521">NADP</keyword>
<feature type="binding site" evidence="18">
    <location>
        <begin position="130"/>
        <end position="136"/>
    </location>
    <ligand>
        <name>(6S)-NADPHX</name>
        <dbReference type="ChEBI" id="CHEBI:64076"/>
    </ligand>
</feature>
<keyword evidence="7 17" id="KW-0067">ATP-binding</keyword>
<comment type="cofactor">
    <cofactor evidence="18 19">
        <name>K(+)</name>
        <dbReference type="ChEBI" id="CHEBI:29103"/>
    </cofactor>
    <text evidence="18 19">Binds 1 potassium ion per subunit.</text>
</comment>
<evidence type="ECO:0000256" key="10">
    <source>
        <dbReference type="ARBA" id="ARBA00023027"/>
    </source>
</evidence>
<comment type="catalytic activity">
    <reaction evidence="2 18 19">
        <text>(6R)-NADPHX = (6S)-NADPHX</text>
        <dbReference type="Rhea" id="RHEA:32227"/>
        <dbReference type="ChEBI" id="CHEBI:64076"/>
        <dbReference type="ChEBI" id="CHEBI:64077"/>
        <dbReference type="EC" id="5.1.99.6"/>
    </reaction>
</comment>
<evidence type="ECO:0000256" key="2">
    <source>
        <dbReference type="ARBA" id="ARBA00000909"/>
    </source>
</evidence>
<proteinExistence type="inferred from homology"/>
<evidence type="ECO:0000256" key="3">
    <source>
        <dbReference type="ARBA" id="ARBA00006001"/>
    </source>
</evidence>
<evidence type="ECO:0000256" key="11">
    <source>
        <dbReference type="ARBA" id="ARBA00023235"/>
    </source>
</evidence>
<evidence type="ECO:0000256" key="12">
    <source>
        <dbReference type="ARBA" id="ARBA00023239"/>
    </source>
</evidence>
<dbReference type="InterPro" id="IPR029056">
    <property type="entry name" value="Ribokinase-like"/>
</dbReference>
<comment type="similarity">
    <text evidence="17">Belongs to the NnrD/CARKD family.</text>
</comment>
<reference evidence="22 23" key="1">
    <citation type="submission" date="2016-10" db="EMBL/GenBank/DDBJ databases">
        <authorList>
            <person name="de Groot N.N."/>
        </authorList>
    </citation>
    <scope>NUCLEOTIDE SEQUENCE [LARGE SCALE GENOMIC DNA]</scope>
    <source>
        <strain evidence="22 23">CGMCC 1.7727</strain>
    </source>
</reference>
<feature type="binding site" evidence="18">
    <location>
        <position position="126"/>
    </location>
    <ligand>
        <name>K(+)</name>
        <dbReference type="ChEBI" id="CHEBI:29103"/>
    </ligand>
</feature>
<keyword evidence="11 18" id="KW-0413">Isomerase</keyword>
<dbReference type="NCBIfam" id="TIGR00197">
    <property type="entry name" value="yjeF_nterm"/>
    <property type="match status" value="1"/>
</dbReference>
<dbReference type="GO" id="GO:0052856">
    <property type="term" value="F:NAD(P)HX epimerase activity"/>
    <property type="evidence" value="ECO:0007669"/>
    <property type="project" value="UniProtKB-UniRule"/>
</dbReference>
<comment type="catalytic activity">
    <reaction evidence="15 17 19">
        <text>(6S)-NADHX + ADP = AMP + phosphate + NADH + H(+)</text>
        <dbReference type="Rhea" id="RHEA:32223"/>
        <dbReference type="ChEBI" id="CHEBI:15378"/>
        <dbReference type="ChEBI" id="CHEBI:43474"/>
        <dbReference type="ChEBI" id="CHEBI:57945"/>
        <dbReference type="ChEBI" id="CHEBI:64074"/>
        <dbReference type="ChEBI" id="CHEBI:456215"/>
        <dbReference type="ChEBI" id="CHEBI:456216"/>
        <dbReference type="EC" id="4.2.1.136"/>
    </reaction>
</comment>
<dbReference type="RefSeq" id="WP_089739876.1">
    <property type="nucleotide sequence ID" value="NZ_FOGL01000003.1"/>
</dbReference>
<feature type="domain" description="YjeF N-terminal" evidence="21">
    <location>
        <begin position="9"/>
        <end position="216"/>
    </location>
</feature>
<accession>A0A1H9NRY2</accession>
<dbReference type="HAMAP" id="MF_01965">
    <property type="entry name" value="NADHX_dehydratase"/>
    <property type="match status" value="1"/>
</dbReference>
<comment type="function">
    <text evidence="18">Catalyzes the epimerization of the S- and R-forms of NAD(P)HX, a damaged form of NAD(P)H that is a result of enzymatic or heat-dependent hydration. This is a prerequisite for the S-specific NAD(P)H-hydrate dehydratase to allow the repair of both epimers of NAD(P)HX.</text>
</comment>
<dbReference type="PANTHER" id="PTHR12592">
    <property type="entry name" value="ATP-DEPENDENT (S)-NAD(P)H-HYDRATE DEHYDRATASE FAMILY MEMBER"/>
    <property type="match status" value="1"/>
</dbReference>
<evidence type="ECO:0000256" key="5">
    <source>
        <dbReference type="ARBA" id="ARBA00022723"/>
    </source>
</evidence>
<dbReference type="EC" id="5.1.99.6" evidence="19"/>
<dbReference type="GO" id="GO:0052855">
    <property type="term" value="F:ADP-dependent NAD(P)H-hydrate dehydratase activity"/>
    <property type="evidence" value="ECO:0007669"/>
    <property type="project" value="UniProtKB-UniRule"/>
</dbReference>
<evidence type="ECO:0000259" key="21">
    <source>
        <dbReference type="PROSITE" id="PS51385"/>
    </source>
</evidence>
<dbReference type="GO" id="GO:0005524">
    <property type="term" value="F:ATP binding"/>
    <property type="evidence" value="ECO:0007669"/>
    <property type="project" value="UniProtKB-UniRule"/>
</dbReference>
<feature type="binding site" evidence="17">
    <location>
        <begin position="414"/>
        <end position="418"/>
    </location>
    <ligand>
        <name>AMP</name>
        <dbReference type="ChEBI" id="CHEBI:456215"/>
    </ligand>
</feature>
<comment type="similarity">
    <text evidence="18">Belongs to the NnrE/AIBP family.</text>
</comment>
<dbReference type="CDD" id="cd01171">
    <property type="entry name" value="YXKO-related"/>
    <property type="match status" value="1"/>
</dbReference>
<dbReference type="InterPro" id="IPR030677">
    <property type="entry name" value="Nnr"/>
</dbReference>
<evidence type="ECO:0000256" key="8">
    <source>
        <dbReference type="ARBA" id="ARBA00022857"/>
    </source>
</evidence>
<evidence type="ECO:0000313" key="23">
    <source>
        <dbReference type="Proteomes" id="UP000199687"/>
    </source>
</evidence>
<dbReference type="InterPro" id="IPR036652">
    <property type="entry name" value="YjeF_N_dom_sf"/>
</dbReference>
<evidence type="ECO:0000256" key="14">
    <source>
        <dbReference type="ARBA" id="ARBA00025153"/>
    </source>
</evidence>
<evidence type="ECO:0000256" key="17">
    <source>
        <dbReference type="HAMAP-Rule" id="MF_01965"/>
    </source>
</evidence>
<feature type="binding site" evidence="17">
    <location>
        <position position="326"/>
    </location>
    <ligand>
        <name>(6S)-NADPHX</name>
        <dbReference type="ChEBI" id="CHEBI:64076"/>
    </ligand>
</feature>
<dbReference type="Pfam" id="PF03853">
    <property type="entry name" value="YjeF_N"/>
    <property type="match status" value="1"/>
</dbReference>
<keyword evidence="13" id="KW-0511">Multifunctional enzyme</keyword>
<dbReference type="PROSITE" id="PS51385">
    <property type="entry name" value="YJEF_N"/>
    <property type="match status" value="1"/>
</dbReference>
<dbReference type="OrthoDB" id="9806925at2"/>
<comment type="function">
    <text evidence="17">Catalyzes the dehydration of the S-form of NAD(P)HX at the expense of ADP, which is converted to AMP. Together with NAD(P)HX epimerase, which catalyzes the epimerization of the S- and R-forms, the enzyme allows the repair of both epimers of NAD(P)HX, a damaged form of NAD(P)H that is a result of enzymatic or heat-dependent hydration.</text>
</comment>
<dbReference type="EMBL" id="FOGL01000003">
    <property type="protein sequence ID" value="SER38093.1"/>
    <property type="molecule type" value="Genomic_DNA"/>
</dbReference>
<comment type="catalytic activity">
    <reaction evidence="16 17 19">
        <text>(6S)-NADPHX + ADP = AMP + phosphate + NADPH + H(+)</text>
        <dbReference type="Rhea" id="RHEA:32235"/>
        <dbReference type="ChEBI" id="CHEBI:15378"/>
        <dbReference type="ChEBI" id="CHEBI:43474"/>
        <dbReference type="ChEBI" id="CHEBI:57783"/>
        <dbReference type="ChEBI" id="CHEBI:64076"/>
        <dbReference type="ChEBI" id="CHEBI:456215"/>
        <dbReference type="ChEBI" id="CHEBI:456216"/>
        <dbReference type="EC" id="4.2.1.136"/>
    </reaction>
</comment>
<name>A0A1H9NRY2_9BACI</name>
<dbReference type="EC" id="4.2.1.136" evidence="19"/>
<evidence type="ECO:0000259" key="20">
    <source>
        <dbReference type="PROSITE" id="PS51383"/>
    </source>
</evidence>
<dbReference type="Gene3D" id="3.40.1190.20">
    <property type="match status" value="1"/>
</dbReference>
<comment type="caution">
    <text evidence="17">Lacks conserved residue(s) required for the propagation of feature annotation.</text>
</comment>
<comment type="catalytic activity">
    <reaction evidence="1 18 19">
        <text>(6R)-NADHX = (6S)-NADHX</text>
        <dbReference type="Rhea" id="RHEA:32215"/>
        <dbReference type="ChEBI" id="CHEBI:64074"/>
        <dbReference type="ChEBI" id="CHEBI:64075"/>
        <dbReference type="EC" id="5.1.99.6"/>
    </reaction>
</comment>
<protein>
    <recommendedName>
        <fullName evidence="19">Bifunctional NAD(P)H-hydrate repair enzyme</fullName>
    </recommendedName>
    <alternativeName>
        <fullName evidence="19">Nicotinamide nucleotide repair protein</fullName>
    </alternativeName>
    <domain>
        <recommendedName>
            <fullName evidence="19">ADP-dependent (S)-NAD(P)H-hydrate dehydratase</fullName>
            <ecNumber evidence="19">4.2.1.136</ecNumber>
        </recommendedName>
        <alternativeName>
            <fullName evidence="19">ADP-dependent NAD(P)HX dehydratase</fullName>
        </alternativeName>
    </domain>
    <domain>
        <recommendedName>
            <fullName evidence="19">NAD(P)H-hydrate epimerase</fullName>
            <ecNumber evidence="19">5.1.99.6</ecNumber>
        </recommendedName>
    </domain>
</protein>
<dbReference type="Proteomes" id="UP000199687">
    <property type="component" value="Unassembled WGS sequence"/>
</dbReference>
<dbReference type="InterPro" id="IPR004443">
    <property type="entry name" value="YjeF_N_dom"/>
</dbReference>
<evidence type="ECO:0000256" key="1">
    <source>
        <dbReference type="ARBA" id="ARBA00000013"/>
    </source>
</evidence>
<dbReference type="SUPFAM" id="SSF64153">
    <property type="entry name" value="YjeF N-terminal domain-like"/>
    <property type="match status" value="1"/>
</dbReference>
<dbReference type="Pfam" id="PF01256">
    <property type="entry name" value="Carb_kinase"/>
    <property type="match status" value="1"/>
</dbReference>
<evidence type="ECO:0000256" key="6">
    <source>
        <dbReference type="ARBA" id="ARBA00022741"/>
    </source>
</evidence>
<dbReference type="GO" id="GO:0046872">
    <property type="term" value="F:metal ion binding"/>
    <property type="evidence" value="ECO:0007669"/>
    <property type="project" value="UniProtKB-UniRule"/>
</dbReference>
<feature type="binding site" evidence="17">
    <location>
        <position position="443"/>
    </location>
    <ligand>
        <name>AMP</name>
        <dbReference type="ChEBI" id="CHEBI:456215"/>
    </ligand>
</feature>
<dbReference type="Gene3D" id="3.40.50.10260">
    <property type="entry name" value="YjeF N-terminal domain"/>
    <property type="match status" value="1"/>
</dbReference>
<dbReference type="SUPFAM" id="SSF53613">
    <property type="entry name" value="Ribokinase-like"/>
    <property type="match status" value="1"/>
</dbReference>
<evidence type="ECO:0000256" key="7">
    <source>
        <dbReference type="ARBA" id="ARBA00022840"/>
    </source>
</evidence>
<feature type="binding site" evidence="18">
    <location>
        <position position="159"/>
    </location>
    <ligand>
        <name>(6S)-NADPHX</name>
        <dbReference type="ChEBI" id="CHEBI:64076"/>
    </ligand>
</feature>
<dbReference type="NCBIfam" id="TIGR00196">
    <property type="entry name" value="yjeF_cterm"/>
    <property type="match status" value="1"/>
</dbReference>
<evidence type="ECO:0000256" key="18">
    <source>
        <dbReference type="HAMAP-Rule" id="MF_01966"/>
    </source>
</evidence>
<evidence type="ECO:0000256" key="9">
    <source>
        <dbReference type="ARBA" id="ARBA00022958"/>
    </source>
</evidence>
<evidence type="ECO:0000256" key="16">
    <source>
        <dbReference type="ARBA" id="ARBA00049209"/>
    </source>
</evidence>
<comment type="similarity">
    <text evidence="3 19">In the N-terminal section; belongs to the NnrE/AIBP family.</text>
</comment>
<evidence type="ECO:0000256" key="19">
    <source>
        <dbReference type="PIRNR" id="PIRNR017184"/>
    </source>
</evidence>
<dbReference type="STRING" id="531814.SAMN04487944_103259"/>
<sequence>MYIVTAEEMYEIDRYAIEHGGIDGKILMENAGRAIAERIIKQEASYQSAAVLAGGGNNGGDGFVIARYLQQSGFEVKVFQLVPDQKLTSEALYHKKLFINHHGGVETDINVEMLRKDLPYYQLVIDAILGIGVKGAIRPNIKPFISLLNECNQKIISVDIPSGLPANESVQIDTAVKADHTYIVEAPKQSLFTEWGFPYYGEWEIVSIGVPKQAYHRKSFARRWERDDVIATLRKRDTFSHKGSHGKGVVIGGQQMMPGSVTLTASAALRAGAGLLTVATVKDNISIIAHKCTEAMYHVLEEQDGTIKENDVTPFRTFDGAAIGMGMGRDPVTAKFTQRLIHDLDIPVIVDADGLHHLKPILNKVGKRNYPLIITPHYGEMAMLTEYTIDRIKLSPMAIAKEFARKYQLYVVLKGKFTIITSPDGKQTVSDTGNAGLAKGGTGDVLSGVILAMVMQHSSHLEALCNACYIHGASADMRVKTGRNTEIDMLASDVIDGLSHVFHTLF</sequence>